<proteinExistence type="predicted"/>
<name>A0A6L2LCV0_TANCI</name>
<dbReference type="PANTHER" id="PTHR33067">
    <property type="entry name" value="RNA-DIRECTED DNA POLYMERASE-RELATED"/>
    <property type="match status" value="1"/>
</dbReference>
<feature type="region of interest" description="Disordered" evidence="1">
    <location>
        <begin position="1"/>
        <end position="46"/>
    </location>
</feature>
<dbReference type="GO" id="GO:0003887">
    <property type="term" value="F:DNA-directed DNA polymerase activity"/>
    <property type="evidence" value="ECO:0007669"/>
    <property type="project" value="UniProtKB-KW"/>
</dbReference>
<keyword evidence="3" id="KW-0239">DNA-directed DNA polymerase</keyword>
<dbReference type="AlphaFoldDB" id="A0A6L2LCV0"/>
<feature type="compositionally biased region" description="Low complexity" evidence="1">
    <location>
        <begin position="14"/>
        <end position="25"/>
    </location>
</feature>
<sequence>MQTRSSSRLTRDQTSNPTSSTNTTPKGSNRRSSKQKVENSNLEEHLHPVVTMADNRTMAEMLRAPTEGYAEAIVVPLILTEQFELKHRAARRWLEKEPPRSITMWEDLVSKFINEFFPPSRTTSLRDEILKFQQKFDESFHEAWDRYKDLLRVCPHHGFTELHQLNTFYNALNPADQDSLNATAGGNLLERSTQDVLTIIENKSKVRNSQSKPIPSQVKACDTNSNSEIAKLTHAVNQQTSAMTTAITAMLKQFQATPPLAPVKAVEEICATCGGAHPYYQCVTAGGNTFPEFRDNIQGYVSAATVNYNQGSGFLPSNTVANPKGELEAITTRSAVPTPPKSITPKVDERVEETYTDPDLTEYTIKVPPPLQEKDEVQIQIFWQMFKQLHINITLADALVLMPKYQKMLKALLSNMEKLQELANTPLNENFSAVILKKLPEKLGDPGKFLISCGFSELKCKALADLGASINLMPLSVWKELGSPELIPTRMTLKLANRAICTPAGIARDVFVPVGKFTFPADFVIVDYESDPRVPLILGRPLLRIARALIDVHCEEMILRDGDERLTLNMRHGTSSYSNQPQRESVNLIYIFNVSSEDFLEDLFLHQLSGNPTFLPHPELTSPKEFTDELALITYPLEYDDNLQFDIESDLKEIEFRLHQDKDSSLKDSIDQKDLANLDDIFIDPVPEMFTDEHAPDYSSPLIFDVYDDDFLEVDSDAKNAYDDPFDSKEEKIKEFKLLIDELDLPCDFLPPSEYDSFNSQAFSRVDALPSTNNEDKVFNLDIFIQEKPVKIITRVTQDKKLAISNASLVLEDFDPPFYEPFFFKDVPKSKMLLQFSSENEEKVFKPGIYTFEKVKENKENDKIGTKPDKSESKREA</sequence>
<feature type="domain" description="Retrotransposon gag" evidence="2">
    <location>
        <begin position="89"/>
        <end position="174"/>
    </location>
</feature>
<evidence type="ECO:0000259" key="2">
    <source>
        <dbReference type="Pfam" id="PF03732"/>
    </source>
</evidence>
<evidence type="ECO:0000313" key="3">
    <source>
        <dbReference type="EMBL" id="GEU59596.1"/>
    </source>
</evidence>
<gene>
    <name evidence="3" type="ORF">Tci_031574</name>
</gene>
<dbReference type="PANTHER" id="PTHR33067:SF35">
    <property type="entry name" value="ASPARTIC PEPTIDASE DDI1-TYPE DOMAIN-CONTAINING PROTEIN"/>
    <property type="match status" value="1"/>
</dbReference>
<comment type="caution">
    <text evidence="3">The sequence shown here is derived from an EMBL/GenBank/DDBJ whole genome shotgun (WGS) entry which is preliminary data.</text>
</comment>
<keyword evidence="3" id="KW-0808">Transferase</keyword>
<organism evidence="3">
    <name type="scientific">Tanacetum cinerariifolium</name>
    <name type="common">Dalmatian daisy</name>
    <name type="synonym">Chrysanthemum cinerariifolium</name>
    <dbReference type="NCBI Taxonomy" id="118510"/>
    <lineage>
        <taxon>Eukaryota</taxon>
        <taxon>Viridiplantae</taxon>
        <taxon>Streptophyta</taxon>
        <taxon>Embryophyta</taxon>
        <taxon>Tracheophyta</taxon>
        <taxon>Spermatophyta</taxon>
        <taxon>Magnoliopsida</taxon>
        <taxon>eudicotyledons</taxon>
        <taxon>Gunneridae</taxon>
        <taxon>Pentapetalae</taxon>
        <taxon>asterids</taxon>
        <taxon>campanulids</taxon>
        <taxon>Asterales</taxon>
        <taxon>Asteraceae</taxon>
        <taxon>Asteroideae</taxon>
        <taxon>Anthemideae</taxon>
        <taxon>Anthemidinae</taxon>
        <taxon>Tanacetum</taxon>
    </lineage>
</organism>
<accession>A0A6L2LCV0</accession>
<evidence type="ECO:0000256" key="1">
    <source>
        <dbReference type="SAM" id="MobiDB-lite"/>
    </source>
</evidence>
<dbReference type="InterPro" id="IPR005162">
    <property type="entry name" value="Retrotrans_gag_dom"/>
</dbReference>
<dbReference type="CDD" id="cd00303">
    <property type="entry name" value="retropepsin_like"/>
    <property type="match status" value="1"/>
</dbReference>
<dbReference type="EMBL" id="BKCJ010004198">
    <property type="protein sequence ID" value="GEU59596.1"/>
    <property type="molecule type" value="Genomic_DNA"/>
</dbReference>
<dbReference type="Pfam" id="PF03732">
    <property type="entry name" value="Retrotrans_gag"/>
    <property type="match status" value="1"/>
</dbReference>
<dbReference type="InterPro" id="IPR021109">
    <property type="entry name" value="Peptidase_aspartic_dom_sf"/>
</dbReference>
<protein>
    <submittedName>
        <fullName evidence="3">DNA-directed DNA polymerase</fullName>
    </submittedName>
</protein>
<keyword evidence="3" id="KW-0548">Nucleotidyltransferase</keyword>
<reference evidence="3" key="1">
    <citation type="journal article" date="2019" name="Sci. Rep.">
        <title>Draft genome of Tanacetum cinerariifolium, the natural source of mosquito coil.</title>
        <authorList>
            <person name="Yamashiro T."/>
            <person name="Shiraishi A."/>
            <person name="Satake H."/>
            <person name="Nakayama K."/>
        </authorList>
    </citation>
    <scope>NUCLEOTIDE SEQUENCE</scope>
</reference>
<dbReference type="Gene3D" id="2.40.70.10">
    <property type="entry name" value="Acid Proteases"/>
    <property type="match status" value="1"/>
</dbReference>